<evidence type="ECO:0000259" key="2">
    <source>
        <dbReference type="Pfam" id="PF13439"/>
    </source>
</evidence>
<name>A0A2W1JJF9_9CYAN</name>
<dbReference type="Pfam" id="PF13439">
    <property type="entry name" value="Glyco_transf_4"/>
    <property type="match status" value="1"/>
</dbReference>
<evidence type="ECO:0000313" key="3">
    <source>
        <dbReference type="EMBL" id="PZD71635.1"/>
    </source>
</evidence>
<dbReference type="RefSeq" id="WP_110987795.1">
    <property type="nucleotide sequence ID" value="NZ_CAWNWM010000015.1"/>
</dbReference>
<dbReference type="InterPro" id="IPR001296">
    <property type="entry name" value="Glyco_trans_1"/>
</dbReference>
<evidence type="ECO:0000313" key="4">
    <source>
        <dbReference type="Proteomes" id="UP000248857"/>
    </source>
</evidence>
<sequence>MISAGSPRSAGVVNVGSGWFPDNPGGIERYVYDLARHLADADAVELCGVGIPEGATLPGVKLTNLCDPEQSFIPRLWTARQGFLDRQITQPEAVNLHFALYGFPILRDLPDVPITCTFHGPWALESQLEKSSQLGVRFKGWIEGRVYQRCDRFIVLSQAFGEILHQHYGVSREKIHKIPGGVDTQRFQMNLSRGQAREVLGWPLDRQILFTPRRLVRRMGVDNLLQAIAAVKAKVPDVWLAIAGKGPQRAELEAQVTELGLQDTVKFLGFLPEAQLPMAYQAADLTVIPSQALEGFGLVVLESLASGTPVLCTPVGGMPEIIQGFSPG</sequence>
<dbReference type="EMBL" id="PQWO01000015">
    <property type="protein sequence ID" value="PZD71635.1"/>
    <property type="molecule type" value="Genomic_DNA"/>
</dbReference>
<gene>
    <name evidence="3" type="primary">mfpsA_1</name>
    <name evidence="3" type="ORF">C1752_04987</name>
</gene>
<keyword evidence="3" id="KW-0808">Transferase</keyword>
<comment type="caution">
    <text evidence="3">The sequence shown here is derived from an EMBL/GenBank/DDBJ whole genome shotgun (WGS) entry which is preliminary data.</text>
</comment>
<dbReference type="PANTHER" id="PTHR45947:SF3">
    <property type="entry name" value="SULFOQUINOVOSYL TRANSFERASE SQD2"/>
    <property type="match status" value="1"/>
</dbReference>
<evidence type="ECO:0000259" key="1">
    <source>
        <dbReference type="Pfam" id="PF00534"/>
    </source>
</evidence>
<keyword evidence="4" id="KW-1185">Reference proteome</keyword>
<reference evidence="3 4" key="1">
    <citation type="journal article" date="2018" name="Sci. Rep.">
        <title>A novel species of the marine cyanobacterium Acaryochloris with a unique pigment content and lifestyle.</title>
        <authorList>
            <person name="Partensky F."/>
            <person name="Six C."/>
            <person name="Ratin M."/>
            <person name="Garczarek L."/>
            <person name="Vaulot D."/>
            <person name="Probert I."/>
            <person name="Calteau A."/>
            <person name="Gourvil P."/>
            <person name="Marie D."/>
            <person name="Grebert T."/>
            <person name="Bouchier C."/>
            <person name="Le Panse S."/>
            <person name="Gachenot M."/>
            <person name="Rodriguez F."/>
            <person name="Garrido J.L."/>
        </authorList>
    </citation>
    <scope>NUCLEOTIDE SEQUENCE [LARGE SCALE GENOMIC DNA]</scope>
    <source>
        <strain evidence="3 4">RCC1774</strain>
    </source>
</reference>
<organism evidence="3 4">
    <name type="scientific">Acaryochloris thomasi RCC1774</name>
    <dbReference type="NCBI Taxonomy" id="1764569"/>
    <lineage>
        <taxon>Bacteria</taxon>
        <taxon>Bacillati</taxon>
        <taxon>Cyanobacteriota</taxon>
        <taxon>Cyanophyceae</taxon>
        <taxon>Acaryochloridales</taxon>
        <taxon>Acaryochloridaceae</taxon>
        <taxon>Acaryochloris</taxon>
        <taxon>Acaryochloris thomasi</taxon>
    </lineage>
</organism>
<dbReference type="Pfam" id="PF00534">
    <property type="entry name" value="Glycos_transf_1"/>
    <property type="match status" value="1"/>
</dbReference>
<proteinExistence type="predicted"/>
<dbReference type="GO" id="GO:0103011">
    <property type="term" value="F:mannosylfructose-phosphate synthase activity"/>
    <property type="evidence" value="ECO:0007669"/>
    <property type="project" value="UniProtKB-EC"/>
</dbReference>
<dbReference type="Gene3D" id="3.40.50.2000">
    <property type="entry name" value="Glycogen Phosphorylase B"/>
    <property type="match status" value="2"/>
</dbReference>
<dbReference type="OrthoDB" id="9787617at2"/>
<dbReference type="PANTHER" id="PTHR45947">
    <property type="entry name" value="SULFOQUINOVOSYL TRANSFERASE SQD2"/>
    <property type="match status" value="1"/>
</dbReference>
<feature type="domain" description="Glycosyltransferase subfamily 4-like N-terminal" evidence="2">
    <location>
        <begin position="24"/>
        <end position="186"/>
    </location>
</feature>
<dbReference type="Proteomes" id="UP000248857">
    <property type="component" value="Unassembled WGS sequence"/>
</dbReference>
<accession>A0A2W1JJF9</accession>
<dbReference type="AlphaFoldDB" id="A0A2W1JJF9"/>
<dbReference type="CDD" id="cd03801">
    <property type="entry name" value="GT4_PimA-like"/>
    <property type="match status" value="1"/>
</dbReference>
<dbReference type="EC" id="2.4.1.246" evidence="3"/>
<keyword evidence="3" id="KW-0328">Glycosyltransferase</keyword>
<dbReference type="InterPro" id="IPR028098">
    <property type="entry name" value="Glyco_trans_4-like_N"/>
</dbReference>
<protein>
    <submittedName>
        <fullName evidence="3">Mannosylfructose-phosphate synthase</fullName>
        <ecNumber evidence="3">2.4.1.246</ecNumber>
    </submittedName>
</protein>
<dbReference type="InterPro" id="IPR050194">
    <property type="entry name" value="Glycosyltransferase_grp1"/>
</dbReference>
<feature type="domain" description="Glycosyl transferase family 1" evidence="1">
    <location>
        <begin position="195"/>
        <end position="323"/>
    </location>
</feature>
<dbReference type="SUPFAM" id="SSF53756">
    <property type="entry name" value="UDP-Glycosyltransferase/glycogen phosphorylase"/>
    <property type="match status" value="1"/>
</dbReference>